<sequence length="256" mass="28207">MSIQNISNGMSIGQIIGDYMEQRLARQNHIPGQAGALGGDMTIEALPTWYAGVTFRSALEAGWAATLDSLNIAWQYEPEAINLPSGSVYLPDFRLPDHGMWLEVKGTGVPRIEKAVELGKTLACRCEGDCTCDWPGGQLVLIGHPPKPYDLLRDSRYDDYLDWERPRPRGRKTCPVWSSAHGRPAWLTRCPSCNRGGWFTGPWCRACRRRLIGAHAYPAGAAEIEFITISGPPVTPKPIGEDTGQPCECPRCQITA</sequence>
<dbReference type="Proteomes" id="UP000660265">
    <property type="component" value="Unassembled WGS sequence"/>
</dbReference>
<gene>
    <name evidence="1" type="ORF">GCM10011583_18400</name>
</gene>
<dbReference type="RefSeq" id="WP_189106867.1">
    <property type="nucleotide sequence ID" value="NZ_BMMV01000005.1"/>
</dbReference>
<accession>A0ABQ2E3Y2</accession>
<evidence type="ECO:0000313" key="1">
    <source>
        <dbReference type="EMBL" id="GGJ87177.1"/>
    </source>
</evidence>
<protein>
    <recommendedName>
        <fullName evidence="3">YqaJ viral recombinase domain-containing protein</fullName>
    </recommendedName>
</protein>
<dbReference type="EMBL" id="BMMV01000005">
    <property type="protein sequence ID" value="GGJ87177.1"/>
    <property type="molecule type" value="Genomic_DNA"/>
</dbReference>
<keyword evidence="2" id="KW-1185">Reference proteome</keyword>
<comment type="caution">
    <text evidence="1">The sequence shown here is derived from an EMBL/GenBank/DDBJ whole genome shotgun (WGS) entry which is preliminary data.</text>
</comment>
<reference evidence="2" key="1">
    <citation type="journal article" date="2019" name="Int. J. Syst. Evol. Microbiol.">
        <title>The Global Catalogue of Microorganisms (GCM) 10K type strain sequencing project: providing services to taxonomists for standard genome sequencing and annotation.</title>
        <authorList>
            <consortium name="The Broad Institute Genomics Platform"/>
            <consortium name="The Broad Institute Genome Sequencing Center for Infectious Disease"/>
            <person name="Wu L."/>
            <person name="Ma J."/>
        </authorList>
    </citation>
    <scope>NUCLEOTIDE SEQUENCE [LARGE SCALE GENOMIC DNA]</scope>
    <source>
        <strain evidence="2">CGMCC 4.7275</strain>
    </source>
</reference>
<name>A0ABQ2E3Y2_9ACTN</name>
<proteinExistence type="predicted"/>
<evidence type="ECO:0008006" key="3">
    <source>
        <dbReference type="Google" id="ProtNLM"/>
    </source>
</evidence>
<dbReference type="Gene3D" id="3.40.91.30">
    <property type="match status" value="1"/>
</dbReference>
<organism evidence="1 2">
    <name type="scientific">Streptomyces camponoticapitis</name>
    <dbReference type="NCBI Taxonomy" id="1616125"/>
    <lineage>
        <taxon>Bacteria</taxon>
        <taxon>Bacillati</taxon>
        <taxon>Actinomycetota</taxon>
        <taxon>Actinomycetes</taxon>
        <taxon>Kitasatosporales</taxon>
        <taxon>Streptomycetaceae</taxon>
        <taxon>Streptomyces</taxon>
    </lineage>
</organism>
<evidence type="ECO:0000313" key="2">
    <source>
        <dbReference type="Proteomes" id="UP000660265"/>
    </source>
</evidence>